<evidence type="ECO:0000313" key="3">
    <source>
        <dbReference type="EMBL" id="WHY85786.1"/>
    </source>
</evidence>
<keyword evidence="4" id="KW-1185">Reference proteome</keyword>
<dbReference type="RefSeq" id="WP_066092803.1">
    <property type="nucleotide sequence ID" value="NZ_CP126114.1"/>
</dbReference>
<proteinExistence type="predicted"/>
<feature type="domain" description="BD-FAE-like" evidence="2">
    <location>
        <begin position="25"/>
        <end position="221"/>
    </location>
</feature>
<reference evidence="3" key="1">
    <citation type="submission" date="2023-05" db="EMBL/GenBank/DDBJ databases">
        <title>Comparative genomics of Bacillaceae isolates and their secondary metabolite potential.</title>
        <authorList>
            <person name="Song L."/>
            <person name="Nielsen L.J."/>
            <person name="Mohite O."/>
            <person name="Xu X."/>
            <person name="Weber T."/>
            <person name="Kovacs A.T."/>
        </authorList>
    </citation>
    <scope>NUCLEOTIDE SEQUENCE</scope>
    <source>
        <strain evidence="3">XLM17</strain>
    </source>
</reference>
<dbReference type="GO" id="GO:0016787">
    <property type="term" value="F:hydrolase activity"/>
    <property type="evidence" value="ECO:0007669"/>
    <property type="project" value="UniProtKB-KW"/>
</dbReference>
<gene>
    <name evidence="3" type="ORF">QNH39_24810</name>
</gene>
<dbReference type="EMBL" id="CP126114">
    <property type="protein sequence ID" value="WHY85786.1"/>
    <property type="molecule type" value="Genomic_DNA"/>
</dbReference>
<dbReference type="SUPFAM" id="SSF53474">
    <property type="entry name" value="alpha/beta-Hydrolases"/>
    <property type="match status" value="1"/>
</dbReference>
<dbReference type="InterPro" id="IPR049492">
    <property type="entry name" value="BD-FAE-like_dom"/>
</dbReference>
<dbReference type="InterPro" id="IPR029058">
    <property type="entry name" value="AB_hydrolase_fold"/>
</dbReference>
<dbReference type="InterPro" id="IPR050300">
    <property type="entry name" value="GDXG_lipolytic_enzyme"/>
</dbReference>
<dbReference type="KEGG" id="nnv:QNH39_24810"/>
<dbReference type="PANTHER" id="PTHR48081">
    <property type="entry name" value="AB HYDROLASE SUPERFAMILY PROTEIN C4A8.06C"/>
    <property type="match status" value="1"/>
</dbReference>
<dbReference type="Proteomes" id="UP001178288">
    <property type="component" value="Chromosome"/>
</dbReference>
<protein>
    <submittedName>
        <fullName evidence="3">Alpha/beta hydrolase</fullName>
    </submittedName>
</protein>
<accession>A0AA95MLA6</accession>
<sequence length="300" mass="33207">MVDTQIRVQRNVVYGETEQEKLTADIYMPIKGENLPVVLLIHGGAFQSGSKEMYAEWGPYLAQSGFVAMAVNYRLATSKYSTWPSVIDDIHQAANWLVGKCSEFNIDPLKMAVIGDSAGAHIGSIFSFQSQARSSYKIQACVGVYGVYDLTHPGSSREAQMFQKFIGKPIKEASNVYKEASTYHYIEDVISSPTFDTDFFLIWGDSDIVASPSHSENLTKQMQESGLNVKTLVYPGQGHFWFNLTPGLEGGALKDFPNKDVAPKVIQFLKDSVDSSVIGILSKQQIQKLINLQNTKVNAK</sequence>
<dbReference type="PANTHER" id="PTHR48081:SF33">
    <property type="entry name" value="KYNURENINE FORMAMIDASE"/>
    <property type="match status" value="1"/>
</dbReference>
<evidence type="ECO:0000256" key="1">
    <source>
        <dbReference type="ARBA" id="ARBA00022801"/>
    </source>
</evidence>
<dbReference type="Gene3D" id="3.40.50.1820">
    <property type="entry name" value="alpha/beta hydrolase"/>
    <property type="match status" value="1"/>
</dbReference>
<name>A0AA95MLA6_9BACI</name>
<evidence type="ECO:0000259" key="2">
    <source>
        <dbReference type="Pfam" id="PF20434"/>
    </source>
</evidence>
<keyword evidence="1 3" id="KW-0378">Hydrolase</keyword>
<dbReference type="Pfam" id="PF20434">
    <property type="entry name" value="BD-FAE"/>
    <property type="match status" value="1"/>
</dbReference>
<organism evidence="3 4">
    <name type="scientific">Neobacillus novalis</name>
    <dbReference type="NCBI Taxonomy" id="220687"/>
    <lineage>
        <taxon>Bacteria</taxon>
        <taxon>Bacillati</taxon>
        <taxon>Bacillota</taxon>
        <taxon>Bacilli</taxon>
        <taxon>Bacillales</taxon>
        <taxon>Bacillaceae</taxon>
        <taxon>Neobacillus</taxon>
    </lineage>
</organism>
<evidence type="ECO:0000313" key="4">
    <source>
        <dbReference type="Proteomes" id="UP001178288"/>
    </source>
</evidence>
<dbReference type="AlphaFoldDB" id="A0AA95MLA6"/>